<protein>
    <recommendedName>
        <fullName evidence="3">Retrotransposon gag domain-containing protein</fullName>
    </recommendedName>
</protein>
<comment type="caution">
    <text evidence="1">The sequence shown here is derived from an EMBL/GenBank/DDBJ whole genome shotgun (WGS) entry which is preliminary data.</text>
</comment>
<feature type="non-terminal residue" evidence="1">
    <location>
        <position position="1"/>
    </location>
</feature>
<organism evidence="1 2">
    <name type="scientific">Mucuna pruriens</name>
    <name type="common">Velvet bean</name>
    <name type="synonym">Dolichos pruriens</name>
    <dbReference type="NCBI Taxonomy" id="157652"/>
    <lineage>
        <taxon>Eukaryota</taxon>
        <taxon>Viridiplantae</taxon>
        <taxon>Streptophyta</taxon>
        <taxon>Embryophyta</taxon>
        <taxon>Tracheophyta</taxon>
        <taxon>Spermatophyta</taxon>
        <taxon>Magnoliopsida</taxon>
        <taxon>eudicotyledons</taxon>
        <taxon>Gunneridae</taxon>
        <taxon>Pentapetalae</taxon>
        <taxon>rosids</taxon>
        <taxon>fabids</taxon>
        <taxon>Fabales</taxon>
        <taxon>Fabaceae</taxon>
        <taxon>Papilionoideae</taxon>
        <taxon>50 kb inversion clade</taxon>
        <taxon>NPAAA clade</taxon>
        <taxon>indigoferoid/millettioid clade</taxon>
        <taxon>Phaseoleae</taxon>
        <taxon>Mucuna</taxon>
    </lineage>
</organism>
<name>A0A371G016_MUCPR</name>
<evidence type="ECO:0000313" key="1">
    <source>
        <dbReference type="EMBL" id="RDX83914.1"/>
    </source>
</evidence>
<dbReference type="EMBL" id="QJKJ01007207">
    <property type="protein sequence ID" value="RDX83914.1"/>
    <property type="molecule type" value="Genomic_DNA"/>
</dbReference>
<proteinExistence type="predicted"/>
<reference evidence="1" key="1">
    <citation type="submission" date="2018-05" db="EMBL/GenBank/DDBJ databases">
        <title>Draft genome of Mucuna pruriens seed.</title>
        <authorList>
            <person name="Nnadi N.E."/>
            <person name="Vos R."/>
            <person name="Hasami M.H."/>
            <person name="Devisetty U.K."/>
            <person name="Aguiy J.C."/>
        </authorList>
    </citation>
    <scope>NUCLEOTIDE SEQUENCE [LARGE SCALE GENOMIC DNA]</scope>
    <source>
        <strain evidence="1">JCA_2017</strain>
    </source>
</reference>
<evidence type="ECO:0000313" key="2">
    <source>
        <dbReference type="Proteomes" id="UP000257109"/>
    </source>
</evidence>
<dbReference type="AlphaFoldDB" id="A0A371G016"/>
<sequence length="73" mass="8755">CFGYHERMKVRLVTLEFTNYALMWWNQVLGDIRRMRREPCVSWAKLKRLNEGEGPLQQASKTILRVDEYARVP</sequence>
<dbReference type="OrthoDB" id="1731207at2759"/>
<evidence type="ECO:0008006" key="3">
    <source>
        <dbReference type="Google" id="ProtNLM"/>
    </source>
</evidence>
<dbReference type="Proteomes" id="UP000257109">
    <property type="component" value="Unassembled WGS sequence"/>
</dbReference>
<accession>A0A371G016</accession>
<gene>
    <name evidence="1" type="ORF">CR513_35122</name>
</gene>
<keyword evidence="2" id="KW-1185">Reference proteome</keyword>